<feature type="signal peptide" evidence="2">
    <location>
        <begin position="1"/>
        <end position="18"/>
    </location>
</feature>
<feature type="chain" id="PRO_5043549580" evidence="2">
    <location>
        <begin position="19"/>
        <end position="500"/>
    </location>
</feature>
<dbReference type="InterPro" id="IPR011042">
    <property type="entry name" value="6-blade_b-propeller_TolB-like"/>
</dbReference>
<keyword evidence="2" id="KW-0732">Signal</keyword>
<sequence>MNVAKVLSIFFVTWKLFALESTSKQSPLEVSSEMEMREENYNRMENYSIFLENDKADQLEKANQLENNNDSSYYIGDNSIETGQRAQEGNAFLNPNAYDNHQDKTKIQEFQNTVPIIIANEIKLEHISLDLSQDLEVGWIDEKLNLNSQNIGQMSNQDQATVINEVNTIIMPEPESKSENVIETFIETNVFRSKTQESVFKPKILLITTYLANKYDSGKVSALYLNENEVVELIGGLQKPTATCLDENHNYLYVIESRLNNKGYIYQYETKWSDRRFVLAKNMYNVIYHGINPYDCKVDHLGNLYFVDAALNQISVIGYMDLFSGFLNKHYIMYQRDIINNKLNYPTAIDLDSRNDIYYINSQLDEYSGTLNKADSQTETKNGGLIETYSFHNVSAKGVTYTDNGSVFYSLENGEVWTYNPKDKTHKLYEMSNITDPAGICSCGGYVYLADSAKGIYELKDSMSDNYVDFVFSMEDIHGIFCVSFGVKLFLGINILMNFL</sequence>
<dbReference type="Gene3D" id="2.120.10.30">
    <property type="entry name" value="TolB, C-terminal domain"/>
    <property type="match status" value="1"/>
</dbReference>
<keyword evidence="4" id="KW-1185">Reference proteome</keyword>
<reference evidence="3" key="1">
    <citation type="submission" date="2021-09" db="EMBL/GenBank/DDBJ databases">
        <authorList>
            <consortium name="AG Swart"/>
            <person name="Singh M."/>
            <person name="Singh A."/>
            <person name="Seah K."/>
            <person name="Emmerich C."/>
        </authorList>
    </citation>
    <scope>NUCLEOTIDE SEQUENCE</scope>
    <source>
        <strain evidence="3">ATCC30299</strain>
    </source>
</reference>
<keyword evidence="1" id="KW-0812">Transmembrane</keyword>
<accession>A0AAU9JP27</accession>
<evidence type="ECO:0000256" key="2">
    <source>
        <dbReference type="SAM" id="SignalP"/>
    </source>
</evidence>
<name>A0AAU9JP27_9CILI</name>
<organism evidence="3 4">
    <name type="scientific">Blepharisma stoltei</name>
    <dbReference type="NCBI Taxonomy" id="1481888"/>
    <lineage>
        <taxon>Eukaryota</taxon>
        <taxon>Sar</taxon>
        <taxon>Alveolata</taxon>
        <taxon>Ciliophora</taxon>
        <taxon>Postciliodesmatophora</taxon>
        <taxon>Heterotrichea</taxon>
        <taxon>Heterotrichida</taxon>
        <taxon>Blepharismidae</taxon>
        <taxon>Blepharisma</taxon>
    </lineage>
</organism>
<dbReference type="Proteomes" id="UP001162131">
    <property type="component" value="Unassembled WGS sequence"/>
</dbReference>
<dbReference type="EMBL" id="CAJZBQ010000043">
    <property type="protein sequence ID" value="CAG9327376.1"/>
    <property type="molecule type" value="Genomic_DNA"/>
</dbReference>
<evidence type="ECO:0000313" key="3">
    <source>
        <dbReference type="EMBL" id="CAG9327376.1"/>
    </source>
</evidence>
<comment type="caution">
    <text evidence="3">The sequence shown here is derived from an EMBL/GenBank/DDBJ whole genome shotgun (WGS) entry which is preliminary data.</text>
</comment>
<evidence type="ECO:0000256" key="1">
    <source>
        <dbReference type="SAM" id="Phobius"/>
    </source>
</evidence>
<protein>
    <submittedName>
        <fullName evidence="3">Uncharacterized protein</fullName>
    </submittedName>
</protein>
<dbReference type="SUPFAM" id="SSF101898">
    <property type="entry name" value="NHL repeat"/>
    <property type="match status" value="1"/>
</dbReference>
<proteinExistence type="predicted"/>
<gene>
    <name evidence="3" type="ORF">BSTOLATCC_MIC43415</name>
</gene>
<keyword evidence="1" id="KW-0472">Membrane</keyword>
<evidence type="ECO:0000313" key="4">
    <source>
        <dbReference type="Proteomes" id="UP001162131"/>
    </source>
</evidence>
<dbReference type="AlphaFoldDB" id="A0AAU9JP27"/>
<keyword evidence="1" id="KW-1133">Transmembrane helix</keyword>
<feature type="transmembrane region" description="Helical" evidence="1">
    <location>
        <begin position="477"/>
        <end position="497"/>
    </location>
</feature>